<dbReference type="RefSeq" id="WP_402379964.1">
    <property type="nucleotide sequence ID" value="NZ_JBIUYY010000004.1"/>
</dbReference>
<feature type="region of interest" description="Disordered" evidence="1">
    <location>
        <begin position="213"/>
        <end position="233"/>
    </location>
</feature>
<evidence type="ECO:0008006" key="4">
    <source>
        <dbReference type="Google" id="ProtNLM"/>
    </source>
</evidence>
<dbReference type="Proteomes" id="UP001617351">
    <property type="component" value="Unassembled WGS sequence"/>
</dbReference>
<comment type="caution">
    <text evidence="2">The sequence shown here is derived from an EMBL/GenBank/DDBJ whole genome shotgun (WGS) entry which is preliminary data.</text>
</comment>
<organism evidence="2 3">
    <name type="scientific">Streptomyces toxytricini</name>
    <name type="common">Actinomyces toxytricini</name>
    <dbReference type="NCBI Taxonomy" id="67369"/>
    <lineage>
        <taxon>Bacteria</taxon>
        <taxon>Bacillati</taxon>
        <taxon>Actinomycetota</taxon>
        <taxon>Actinomycetes</taxon>
        <taxon>Kitasatosporales</taxon>
        <taxon>Streptomycetaceae</taxon>
        <taxon>Streptomyces</taxon>
    </lineage>
</organism>
<sequence length="355" mass="37206">MGSTGSGASAGPSFIELAGAFGGALDDWSAAVRDALAAEGRYQNWLARRLGTPAPKVSLWLRGREQVWLSGAGLPGAATTRAIVRELGLEGPAADRLAALAARIDDLQRELEALHPRDWRKRAVEHLRGTGPAPAPAPAPTADAPTAPPPDIPQPATRRGRRRSLPRLAAAAATGVAAAALVAYLASTRTTPDTAKPAPASQSAAVPRAAALEQPGLEKNTLGADSRCGEPVPGPESVVWRVCARVDADRVAFAVKLTNQADGAATARVRVRVQYARQKAFHPCPEAPNPQPVDVPPGRTVITDPARCSVPREPVPYAYQGVGWVVPANANAGSYELSPTAHVHPDRIIWKPDLL</sequence>
<accession>A0ABW8EHX7</accession>
<gene>
    <name evidence="2" type="ORF">ACIO7M_11765</name>
</gene>
<feature type="region of interest" description="Disordered" evidence="1">
    <location>
        <begin position="127"/>
        <end position="162"/>
    </location>
</feature>
<evidence type="ECO:0000256" key="1">
    <source>
        <dbReference type="SAM" id="MobiDB-lite"/>
    </source>
</evidence>
<name>A0ABW8EHX7_STRT5</name>
<dbReference type="EMBL" id="JBIUYY010000004">
    <property type="protein sequence ID" value="MFJ2821782.1"/>
    <property type="molecule type" value="Genomic_DNA"/>
</dbReference>
<evidence type="ECO:0000313" key="2">
    <source>
        <dbReference type="EMBL" id="MFJ2821782.1"/>
    </source>
</evidence>
<keyword evidence="3" id="KW-1185">Reference proteome</keyword>
<proteinExistence type="predicted"/>
<evidence type="ECO:0000313" key="3">
    <source>
        <dbReference type="Proteomes" id="UP001617351"/>
    </source>
</evidence>
<reference evidence="2 3" key="1">
    <citation type="submission" date="2024-10" db="EMBL/GenBank/DDBJ databases">
        <title>The Natural Products Discovery Center: Release of the First 8490 Sequenced Strains for Exploring Actinobacteria Biosynthetic Diversity.</title>
        <authorList>
            <person name="Kalkreuter E."/>
            <person name="Kautsar S.A."/>
            <person name="Yang D."/>
            <person name="Bader C.D."/>
            <person name="Teijaro C.N."/>
            <person name="Fluegel L."/>
            <person name="Davis C.M."/>
            <person name="Simpson J.R."/>
            <person name="Lauterbach L."/>
            <person name="Steele A.D."/>
            <person name="Gui C."/>
            <person name="Meng S."/>
            <person name="Li G."/>
            <person name="Viehrig K."/>
            <person name="Ye F."/>
            <person name="Su P."/>
            <person name="Kiefer A.F."/>
            <person name="Nichols A."/>
            <person name="Cepeda A.J."/>
            <person name="Yan W."/>
            <person name="Fan B."/>
            <person name="Jiang Y."/>
            <person name="Adhikari A."/>
            <person name="Zheng C.-J."/>
            <person name="Schuster L."/>
            <person name="Cowan T.M."/>
            <person name="Smanski M.J."/>
            <person name="Chevrette M.G."/>
            <person name="De Carvalho L.P.S."/>
            <person name="Shen B."/>
        </authorList>
    </citation>
    <scope>NUCLEOTIDE SEQUENCE [LARGE SCALE GENOMIC DNA]</scope>
    <source>
        <strain evidence="2 3">NPDC087220</strain>
    </source>
</reference>
<protein>
    <recommendedName>
        <fullName evidence="4">Transcriptional regulator</fullName>
    </recommendedName>
</protein>